<evidence type="ECO:0000313" key="1">
    <source>
        <dbReference type="EMBL" id="KKM11989.1"/>
    </source>
</evidence>
<comment type="caution">
    <text evidence="1">The sequence shown here is derived from an EMBL/GenBank/DDBJ whole genome shotgun (WGS) entry which is preliminary data.</text>
</comment>
<feature type="non-terminal residue" evidence="1">
    <location>
        <position position="68"/>
    </location>
</feature>
<accession>A0A0F9HCD9</accession>
<reference evidence="1" key="1">
    <citation type="journal article" date="2015" name="Nature">
        <title>Complex archaea that bridge the gap between prokaryotes and eukaryotes.</title>
        <authorList>
            <person name="Spang A."/>
            <person name="Saw J.H."/>
            <person name="Jorgensen S.L."/>
            <person name="Zaremba-Niedzwiedzka K."/>
            <person name="Martijn J."/>
            <person name="Lind A.E."/>
            <person name="van Eijk R."/>
            <person name="Schleper C."/>
            <person name="Guy L."/>
            <person name="Ettema T.J."/>
        </authorList>
    </citation>
    <scope>NUCLEOTIDE SEQUENCE</scope>
</reference>
<dbReference type="AlphaFoldDB" id="A0A0F9HCD9"/>
<sequence>MITLYDKRHYENVATIFARWVLANPSNEQYHRAQTIREMARDFADLFAADNPPNCNVCRAPKGETALC</sequence>
<name>A0A0F9HCD9_9ZZZZ</name>
<proteinExistence type="predicted"/>
<gene>
    <name evidence="1" type="ORF">LCGC14_1720560</name>
</gene>
<protein>
    <submittedName>
        <fullName evidence="1">Uncharacterized protein</fullName>
    </submittedName>
</protein>
<organism evidence="1">
    <name type="scientific">marine sediment metagenome</name>
    <dbReference type="NCBI Taxonomy" id="412755"/>
    <lineage>
        <taxon>unclassified sequences</taxon>
        <taxon>metagenomes</taxon>
        <taxon>ecological metagenomes</taxon>
    </lineage>
</organism>
<dbReference type="EMBL" id="LAZR01015476">
    <property type="protein sequence ID" value="KKM11989.1"/>
    <property type="molecule type" value="Genomic_DNA"/>
</dbReference>